<sequence>MDVFGLNYTLAEDVNGPLLAVVLTLELIAALVTNTIVLAATLSQQKSLKLPSTILFTSLIMIHYVMAFIYILSWLISVISGGWIFGTSEEEKEATCNAAGFVVCYSLSVINATLTAISVDRWLFIVKPNFYKQYMKPKVTLVLVLSIWIFSGLTFITTFFGIGGFVFTTLGSCGPKFKDETGFTILLLAIFFPEISIVIVTSVWTYCFTKKFIREHAQLAENNVYVSKNRRLTGIFGLMLIAYVICYVPSLIPIILNQFHDVPAMWIAFGLVCILAMTFINPIIQSFFRREVKEEIKKFCNIIKCCPHRSNAIMAG</sequence>
<keyword evidence="7" id="KW-0807">Transducer</keyword>
<dbReference type="InterPro" id="IPR050125">
    <property type="entry name" value="GPCR_opsins"/>
</dbReference>
<evidence type="ECO:0000259" key="9">
    <source>
        <dbReference type="PROSITE" id="PS50262"/>
    </source>
</evidence>
<gene>
    <name evidence="10" type="primary">105314151</name>
</gene>
<evidence type="ECO:0000256" key="7">
    <source>
        <dbReference type="ARBA" id="ARBA00023224"/>
    </source>
</evidence>
<dbReference type="CDD" id="cd00637">
    <property type="entry name" value="7tm_classA_rhodopsin-like"/>
    <property type="match status" value="1"/>
</dbReference>
<dbReference type="PRINTS" id="PR00237">
    <property type="entry name" value="GPCRRHODOPSN"/>
</dbReference>
<dbReference type="Pfam" id="PF00001">
    <property type="entry name" value="7tm_1"/>
    <property type="match status" value="1"/>
</dbReference>
<evidence type="ECO:0000313" key="11">
    <source>
        <dbReference type="Proteomes" id="UP000007879"/>
    </source>
</evidence>
<evidence type="ECO:0000256" key="3">
    <source>
        <dbReference type="ARBA" id="ARBA00022989"/>
    </source>
</evidence>
<dbReference type="InterPro" id="IPR017452">
    <property type="entry name" value="GPCR_Rhodpsn_7TM"/>
</dbReference>
<keyword evidence="5 8" id="KW-0472">Membrane</keyword>
<feature type="transmembrane region" description="Helical" evidence="8">
    <location>
        <begin position="262"/>
        <end position="284"/>
    </location>
</feature>
<dbReference type="Proteomes" id="UP000007879">
    <property type="component" value="Unassembled WGS sequence"/>
</dbReference>
<reference evidence="10" key="2">
    <citation type="submission" date="2017-05" db="UniProtKB">
        <authorList>
            <consortium name="EnsemblMetazoa"/>
        </authorList>
    </citation>
    <scope>IDENTIFICATION</scope>
</reference>
<reference evidence="11" key="1">
    <citation type="journal article" date="2010" name="Nature">
        <title>The Amphimedon queenslandica genome and the evolution of animal complexity.</title>
        <authorList>
            <person name="Srivastava M."/>
            <person name="Simakov O."/>
            <person name="Chapman J."/>
            <person name="Fahey B."/>
            <person name="Gauthier M.E."/>
            <person name="Mitros T."/>
            <person name="Richards G.S."/>
            <person name="Conaco C."/>
            <person name="Dacre M."/>
            <person name="Hellsten U."/>
            <person name="Larroux C."/>
            <person name="Putnam N.H."/>
            <person name="Stanke M."/>
            <person name="Adamska M."/>
            <person name="Darling A."/>
            <person name="Degnan S.M."/>
            <person name="Oakley T.H."/>
            <person name="Plachetzki D.C."/>
            <person name="Zhai Y."/>
            <person name="Adamski M."/>
            <person name="Calcino A."/>
            <person name="Cummins S.F."/>
            <person name="Goodstein D.M."/>
            <person name="Harris C."/>
            <person name="Jackson D.J."/>
            <person name="Leys S.P."/>
            <person name="Shu S."/>
            <person name="Woodcroft B.J."/>
            <person name="Vervoort M."/>
            <person name="Kosik K.S."/>
            <person name="Manning G."/>
            <person name="Degnan B.M."/>
            <person name="Rokhsar D.S."/>
        </authorList>
    </citation>
    <scope>NUCLEOTIDE SEQUENCE [LARGE SCALE GENOMIC DNA]</scope>
</reference>
<organism evidence="10">
    <name type="scientific">Amphimedon queenslandica</name>
    <name type="common">Sponge</name>
    <dbReference type="NCBI Taxonomy" id="400682"/>
    <lineage>
        <taxon>Eukaryota</taxon>
        <taxon>Metazoa</taxon>
        <taxon>Porifera</taxon>
        <taxon>Demospongiae</taxon>
        <taxon>Heteroscleromorpha</taxon>
        <taxon>Haplosclerida</taxon>
        <taxon>Niphatidae</taxon>
        <taxon>Amphimedon</taxon>
    </lineage>
</organism>
<feature type="transmembrane region" description="Helical" evidence="8">
    <location>
        <begin position="98"/>
        <end position="119"/>
    </location>
</feature>
<proteinExistence type="predicted"/>
<dbReference type="AlphaFoldDB" id="A0A1X7TZ89"/>
<feature type="transmembrane region" description="Helical" evidence="8">
    <location>
        <begin position="235"/>
        <end position="256"/>
    </location>
</feature>
<dbReference type="Gene3D" id="1.20.1070.10">
    <property type="entry name" value="Rhodopsin 7-helix transmembrane proteins"/>
    <property type="match status" value="1"/>
</dbReference>
<dbReference type="OMA" id="LIAYVIC"/>
<evidence type="ECO:0000313" key="10">
    <source>
        <dbReference type="EnsemblMetazoa" id="Aqu2.1.20732_001"/>
    </source>
</evidence>
<evidence type="ECO:0000256" key="2">
    <source>
        <dbReference type="ARBA" id="ARBA00022692"/>
    </source>
</evidence>
<evidence type="ECO:0000256" key="6">
    <source>
        <dbReference type="ARBA" id="ARBA00023170"/>
    </source>
</evidence>
<keyword evidence="3 8" id="KW-1133">Transmembrane helix</keyword>
<evidence type="ECO:0000256" key="5">
    <source>
        <dbReference type="ARBA" id="ARBA00023136"/>
    </source>
</evidence>
<keyword evidence="11" id="KW-1185">Reference proteome</keyword>
<feature type="transmembrane region" description="Helical" evidence="8">
    <location>
        <begin position="20"/>
        <end position="42"/>
    </location>
</feature>
<evidence type="ECO:0000256" key="1">
    <source>
        <dbReference type="ARBA" id="ARBA00004141"/>
    </source>
</evidence>
<feature type="transmembrane region" description="Helical" evidence="8">
    <location>
        <begin position="182"/>
        <end position="208"/>
    </location>
</feature>
<evidence type="ECO:0000256" key="8">
    <source>
        <dbReference type="SAM" id="Phobius"/>
    </source>
</evidence>
<dbReference type="FunCoup" id="A0A1X7TZ89">
    <property type="interactions" value="112"/>
</dbReference>
<dbReference type="InterPro" id="IPR000276">
    <property type="entry name" value="GPCR_Rhodpsn"/>
</dbReference>
<feature type="transmembrane region" description="Helical" evidence="8">
    <location>
        <begin position="54"/>
        <end position="86"/>
    </location>
</feature>
<dbReference type="PROSITE" id="PS50262">
    <property type="entry name" value="G_PROTEIN_RECEP_F1_2"/>
    <property type="match status" value="1"/>
</dbReference>
<feature type="domain" description="G-protein coupled receptors family 1 profile" evidence="9">
    <location>
        <begin position="33"/>
        <end position="285"/>
    </location>
</feature>
<keyword evidence="2 8" id="KW-0812">Transmembrane</keyword>
<dbReference type="PANTHER" id="PTHR24240">
    <property type="entry name" value="OPSIN"/>
    <property type="match status" value="1"/>
</dbReference>
<dbReference type="KEGG" id="aqu:105314151"/>
<keyword evidence="4" id="KW-0297">G-protein coupled receptor</keyword>
<comment type="subcellular location">
    <subcellularLocation>
        <location evidence="1">Membrane</location>
        <topology evidence="1">Multi-pass membrane protein</topology>
    </subcellularLocation>
</comment>
<dbReference type="OrthoDB" id="5981855at2759"/>
<accession>A0A1X7TZ89</accession>
<dbReference type="EnsemblMetazoa" id="XM_011408143.2">
    <property type="protein sequence ID" value="XP_011406445.1"/>
    <property type="gene ID" value="LOC105314151"/>
</dbReference>
<name>A0A1X7TZ89_AMPQE</name>
<keyword evidence="6" id="KW-0675">Receptor</keyword>
<dbReference type="EnsemblMetazoa" id="Aqu2.1.20732_001">
    <property type="protein sequence ID" value="Aqu2.1.20732_001"/>
    <property type="gene ID" value="Aqu2.1.20732"/>
</dbReference>
<evidence type="ECO:0000256" key="4">
    <source>
        <dbReference type="ARBA" id="ARBA00023040"/>
    </source>
</evidence>
<dbReference type="InParanoid" id="A0A1X7TZ89"/>
<dbReference type="GO" id="GO:0016020">
    <property type="term" value="C:membrane"/>
    <property type="evidence" value="ECO:0007669"/>
    <property type="project" value="UniProtKB-SubCell"/>
</dbReference>
<protein>
    <recommendedName>
        <fullName evidence="9">G-protein coupled receptors family 1 profile domain-containing protein</fullName>
    </recommendedName>
</protein>
<feature type="transmembrane region" description="Helical" evidence="8">
    <location>
        <begin position="139"/>
        <end position="162"/>
    </location>
</feature>
<dbReference type="eggNOG" id="KOG3656">
    <property type="taxonomic scope" value="Eukaryota"/>
</dbReference>
<dbReference type="SUPFAM" id="SSF81321">
    <property type="entry name" value="Family A G protein-coupled receptor-like"/>
    <property type="match status" value="1"/>
</dbReference>
<dbReference type="GO" id="GO:0004930">
    <property type="term" value="F:G protein-coupled receptor activity"/>
    <property type="evidence" value="ECO:0007669"/>
    <property type="project" value="UniProtKB-KW"/>
</dbReference>